<evidence type="ECO:0000313" key="3">
    <source>
        <dbReference type="EMBL" id="MBB3102659.1"/>
    </source>
</evidence>
<dbReference type="RefSeq" id="WP_183165637.1">
    <property type="nucleotide sequence ID" value="NZ_JACHXI010000003.1"/>
</dbReference>
<gene>
    <name evidence="3" type="ORF">FHR87_001042</name>
</gene>
<dbReference type="AlphaFoldDB" id="A0A839T0Z7"/>
<dbReference type="InterPro" id="IPR039366">
    <property type="entry name" value="Pilotin"/>
</dbReference>
<reference evidence="3 4" key="1">
    <citation type="submission" date="2020-08" db="EMBL/GenBank/DDBJ databases">
        <title>Genomic Encyclopedia of Type Strains, Phase III (KMG-III): the genomes of soil and plant-associated and newly described type strains.</title>
        <authorList>
            <person name="Whitman W."/>
        </authorList>
    </citation>
    <scope>NUCLEOTIDE SEQUENCE [LARGE SCALE GENOMIC DNA]</scope>
    <source>
        <strain evidence="3 4">CECT 4462</strain>
    </source>
</reference>
<evidence type="ECO:0000259" key="2">
    <source>
        <dbReference type="Pfam" id="PF03724"/>
    </source>
</evidence>
<feature type="chain" id="PRO_5032640794" evidence="1">
    <location>
        <begin position="23"/>
        <end position="256"/>
    </location>
</feature>
<dbReference type="EMBL" id="JACHXI010000003">
    <property type="protein sequence ID" value="MBB3102659.1"/>
    <property type="molecule type" value="Genomic_DNA"/>
</dbReference>
<keyword evidence="3" id="KW-0449">Lipoprotein</keyword>
<evidence type="ECO:0000313" key="4">
    <source>
        <dbReference type="Proteomes" id="UP000549250"/>
    </source>
</evidence>
<feature type="signal peptide" evidence="1">
    <location>
        <begin position="1"/>
        <end position="22"/>
    </location>
</feature>
<dbReference type="Pfam" id="PF09619">
    <property type="entry name" value="YscW"/>
    <property type="match status" value="1"/>
</dbReference>
<name>A0A839T0Z7_AZOMA</name>
<accession>A0A839T0Z7</accession>
<organism evidence="3 4">
    <name type="scientific">Azomonas macrocytogenes</name>
    <name type="common">Azotobacter macrocytogenes</name>
    <dbReference type="NCBI Taxonomy" id="69962"/>
    <lineage>
        <taxon>Bacteria</taxon>
        <taxon>Pseudomonadati</taxon>
        <taxon>Pseudomonadota</taxon>
        <taxon>Gammaproteobacteria</taxon>
        <taxon>Pseudomonadales</taxon>
        <taxon>Pseudomonadaceae</taxon>
        <taxon>Azomonas</taxon>
    </lineage>
</organism>
<evidence type="ECO:0000256" key="1">
    <source>
        <dbReference type="SAM" id="SignalP"/>
    </source>
</evidence>
<dbReference type="Gene3D" id="2.40.128.270">
    <property type="match status" value="1"/>
</dbReference>
<dbReference type="Proteomes" id="UP000549250">
    <property type="component" value="Unassembled WGS sequence"/>
</dbReference>
<sequence>MKIPVGCGLAALALILAWPALAGSLTGSATYRERMALPADAVFEAVLQDVSRADAPASVLGRATLEPAGLPPFHFEITYDDQAIEPGHRYAVRAAIRQQERLLFTTDTHVPVLDGSSVPLQLRLVSVAGAAQSTDTFVPDSPLRNTYWKLVSLNDAPVAVVANQREPHLVFSASELRVSGYGGCNRVMGAFEVEDDRLALKQMASTQMACVDGMAQETQFLHTLETVARFRIVGEQLDLLDTDGKVVARFAAVALR</sequence>
<proteinExistence type="predicted"/>
<protein>
    <submittedName>
        <fullName evidence="3">Putative lipoprotein</fullName>
    </submittedName>
</protein>
<dbReference type="InterPro" id="IPR038670">
    <property type="entry name" value="HslJ-like_sf"/>
</dbReference>
<dbReference type="InterPro" id="IPR053196">
    <property type="entry name" value="Lipoprotein_YbaY-like"/>
</dbReference>
<dbReference type="PANTHER" id="PTHR38013">
    <property type="entry name" value="GLYCOPROTEIN/POLYSACCHARIDE METABOLISM"/>
    <property type="match status" value="1"/>
</dbReference>
<feature type="domain" description="DUF306" evidence="2">
    <location>
        <begin position="141"/>
        <end position="250"/>
    </location>
</feature>
<dbReference type="InterPro" id="IPR005184">
    <property type="entry name" value="DUF306_Meta_HslJ"/>
</dbReference>
<dbReference type="PANTHER" id="PTHR38013:SF1">
    <property type="entry name" value="GLYCOPROTEIN_POLYSACCHARIDE METABOLISM"/>
    <property type="match status" value="1"/>
</dbReference>
<keyword evidence="4" id="KW-1185">Reference proteome</keyword>
<keyword evidence="1" id="KW-0732">Signal</keyword>
<dbReference type="Pfam" id="PF03724">
    <property type="entry name" value="META"/>
    <property type="match status" value="1"/>
</dbReference>
<comment type="caution">
    <text evidence="3">The sequence shown here is derived from an EMBL/GenBank/DDBJ whole genome shotgun (WGS) entry which is preliminary data.</text>
</comment>